<dbReference type="Proteomes" id="UP000198945">
    <property type="component" value="Unassembled WGS sequence"/>
</dbReference>
<evidence type="ECO:0000313" key="1">
    <source>
        <dbReference type="EMBL" id="SDI96801.1"/>
    </source>
</evidence>
<dbReference type="EMBL" id="FNEH01000021">
    <property type="protein sequence ID" value="SDI96801.1"/>
    <property type="molecule type" value="Genomic_DNA"/>
</dbReference>
<gene>
    <name evidence="1" type="ORF">SAMN04515654_12153</name>
</gene>
<organism evidence="1 2">
    <name type="scientific">Halanaerobium congolense</name>
    <dbReference type="NCBI Taxonomy" id="54121"/>
    <lineage>
        <taxon>Bacteria</taxon>
        <taxon>Bacillati</taxon>
        <taxon>Bacillota</taxon>
        <taxon>Clostridia</taxon>
        <taxon>Halanaerobiales</taxon>
        <taxon>Halanaerobiaceae</taxon>
        <taxon>Halanaerobium</taxon>
    </lineage>
</organism>
<sequence length="62" mass="7160">MPEIICPWDLCVHNTRFHDKAESNCTKDKVKLSISGEINQFLSCGDFKSVISERRTINARNY</sequence>
<accession>A0A1G8PWF4</accession>
<protein>
    <submittedName>
        <fullName evidence="1">Uncharacterized protein</fullName>
    </submittedName>
</protein>
<name>A0A1G8PWF4_9FIRM</name>
<reference evidence="1 2" key="1">
    <citation type="submission" date="2016-10" db="EMBL/GenBank/DDBJ databases">
        <authorList>
            <person name="de Groot N.N."/>
        </authorList>
    </citation>
    <scope>NUCLEOTIDE SEQUENCE [LARGE SCALE GENOMIC DNA]</scope>
    <source>
        <strain evidence="1 2">WG7</strain>
    </source>
</reference>
<evidence type="ECO:0000313" key="2">
    <source>
        <dbReference type="Proteomes" id="UP000198945"/>
    </source>
</evidence>
<proteinExistence type="predicted"/>
<dbReference type="AlphaFoldDB" id="A0A1G8PWF4"/>